<keyword evidence="4" id="KW-1003">Cell membrane</keyword>
<keyword evidence="5 9" id="KW-0812">Transmembrane</keyword>
<reference evidence="11 12" key="1">
    <citation type="submission" date="2018-05" db="EMBL/GenBank/DDBJ databases">
        <title>Acuticoccus sediminis sp. nov., isolated from deep-sea sediment of Indian Ocean.</title>
        <authorList>
            <person name="Liu X."/>
            <person name="Lai Q."/>
            <person name="Du Y."/>
            <person name="Sun F."/>
            <person name="Zhang X."/>
            <person name="Wang S."/>
            <person name="Shao Z."/>
        </authorList>
    </citation>
    <scope>NUCLEOTIDE SEQUENCE [LARGE SCALE GENOMIC DNA]</scope>
    <source>
        <strain evidence="11 12">PTG4-2</strain>
    </source>
</reference>
<evidence type="ECO:0000256" key="4">
    <source>
        <dbReference type="ARBA" id="ARBA00022475"/>
    </source>
</evidence>
<gene>
    <name evidence="11" type="ORF">DLJ53_15035</name>
</gene>
<keyword evidence="7 9" id="KW-1133">Transmembrane helix</keyword>
<feature type="transmembrane region" description="Helical" evidence="9">
    <location>
        <begin position="238"/>
        <end position="262"/>
    </location>
</feature>
<dbReference type="FunFam" id="1.20.1740.10:FF:000004">
    <property type="entry name" value="Sodium:alanine symporter family protein"/>
    <property type="match status" value="1"/>
</dbReference>
<keyword evidence="8 9" id="KW-0472">Membrane</keyword>
<feature type="transmembrane region" description="Helical" evidence="9">
    <location>
        <begin position="346"/>
        <end position="368"/>
    </location>
</feature>
<feature type="transmembrane region" description="Helical" evidence="9">
    <location>
        <begin position="416"/>
        <end position="434"/>
    </location>
</feature>
<keyword evidence="3 9" id="KW-0813">Transport</keyword>
<feature type="transmembrane region" description="Helical" evidence="9">
    <location>
        <begin position="16"/>
        <end position="38"/>
    </location>
</feature>
<dbReference type="EMBL" id="QHHQ01000003">
    <property type="protein sequence ID" value="RAI00575.1"/>
    <property type="molecule type" value="Genomic_DNA"/>
</dbReference>
<accession>A0A8B2NTJ8</accession>
<dbReference type="AlphaFoldDB" id="A0A8B2NTJ8"/>
<dbReference type="NCBIfam" id="TIGR00835">
    <property type="entry name" value="agcS"/>
    <property type="match status" value="1"/>
</dbReference>
<feature type="transmembrane region" description="Helical" evidence="9">
    <location>
        <begin position="389"/>
        <end position="410"/>
    </location>
</feature>
<evidence type="ECO:0000256" key="1">
    <source>
        <dbReference type="ARBA" id="ARBA00004651"/>
    </source>
</evidence>
<evidence type="ECO:0000256" key="8">
    <source>
        <dbReference type="ARBA" id="ARBA00023136"/>
    </source>
</evidence>
<dbReference type="Pfam" id="PF01235">
    <property type="entry name" value="Na_Ala_symp"/>
    <property type="match status" value="1"/>
</dbReference>
<feature type="transmembrane region" description="Helical" evidence="9">
    <location>
        <begin position="144"/>
        <end position="164"/>
    </location>
</feature>
<dbReference type="GO" id="GO:0005283">
    <property type="term" value="F:amino acid:sodium symporter activity"/>
    <property type="evidence" value="ECO:0007669"/>
    <property type="project" value="InterPro"/>
</dbReference>
<evidence type="ECO:0000256" key="3">
    <source>
        <dbReference type="ARBA" id="ARBA00022448"/>
    </source>
</evidence>
<comment type="caution">
    <text evidence="11">The sequence shown here is derived from an EMBL/GenBank/DDBJ whole genome shotgun (WGS) entry which is preliminary data.</text>
</comment>
<feature type="transmembrane region" description="Helical" evidence="9">
    <location>
        <begin position="66"/>
        <end position="90"/>
    </location>
</feature>
<dbReference type="OrthoDB" id="9806926at2"/>
<dbReference type="PRINTS" id="PR00175">
    <property type="entry name" value="NAALASMPORT"/>
</dbReference>
<feature type="transmembrane region" description="Helical" evidence="9">
    <location>
        <begin position="211"/>
        <end position="232"/>
    </location>
</feature>
<evidence type="ECO:0000256" key="5">
    <source>
        <dbReference type="ARBA" id="ARBA00022692"/>
    </source>
</evidence>
<keyword evidence="9" id="KW-0997">Cell inner membrane</keyword>
<dbReference type="RefSeq" id="WP_111346641.1">
    <property type="nucleotide sequence ID" value="NZ_JAIWKD010000008.1"/>
</dbReference>
<evidence type="ECO:0000256" key="2">
    <source>
        <dbReference type="ARBA" id="ARBA00009261"/>
    </source>
</evidence>
<dbReference type="GO" id="GO:0005886">
    <property type="term" value="C:plasma membrane"/>
    <property type="evidence" value="ECO:0007669"/>
    <property type="project" value="UniProtKB-SubCell"/>
</dbReference>
<keyword evidence="6 9" id="KW-0769">Symport</keyword>
<evidence type="ECO:0000256" key="6">
    <source>
        <dbReference type="ARBA" id="ARBA00022847"/>
    </source>
</evidence>
<comment type="subcellular location">
    <subcellularLocation>
        <location evidence="9">Cell inner membrane</location>
        <topology evidence="9">Multi-pass membrane protein</topology>
    </subcellularLocation>
    <subcellularLocation>
        <location evidence="1">Cell membrane</location>
        <topology evidence="1">Multi-pass membrane protein</topology>
    </subcellularLocation>
</comment>
<keyword evidence="12" id="KW-1185">Reference proteome</keyword>
<dbReference type="PANTHER" id="PTHR30330:SF1">
    <property type="entry name" value="AMINO-ACID CARRIER PROTEIN ALST"/>
    <property type="match status" value="1"/>
</dbReference>
<feature type="transmembrane region" description="Helical" evidence="9">
    <location>
        <begin position="96"/>
        <end position="119"/>
    </location>
</feature>
<proteinExistence type="inferred from homology"/>
<evidence type="ECO:0000256" key="7">
    <source>
        <dbReference type="ARBA" id="ARBA00022989"/>
    </source>
</evidence>
<evidence type="ECO:0000313" key="11">
    <source>
        <dbReference type="EMBL" id="RAI00575.1"/>
    </source>
</evidence>
<dbReference type="InterPro" id="IPR001463">
    <property type="entry name" value="Na/Ala_symport"/>
</dbReference>
<dbReference type="PANTHER" id="PTHR30330">
    <property type="entry name" value="AGSS FAMILY TRANSPORTER, SODIUM-ALANINE"/>
    <property type="match status" value="1"/>
</dbReference>
<dbReference type="Proteomes" id="UP000249590">
    <property type="component" value="Unassembled WGS sequence"/>
</dbReference>
<feature type="transmembrane region" description="Helical" evidence="9">
    <location>
        <begin position="184"/>
        <end position="202"/>
    </location>
</feature>
<feature type="transmembrane region" description="Helical" evidence="9">
    <location>
        <begin position="299"/>
        <end position="319"/>
    </location>
</feature>
<protein>
    <submittedName>
        <fullName evidence="11">Sodium:alanine symporter</fullName>
    </submittedName>
</protein>
<organism evidence="11 12">
    <name type="scientific">Acuticoccus sediminis</name>
    <dbReference type="NCBI Taxonomy" id="2184697"/>
    <lineage>
        <taxon>Bacteria</taxon>
        <taxon>Pseudomonadati</taxon>
        <taxon>Pseudomonadota</taxon>
        <taxon>Alphaproteobacteria</taxon>
        <taxon>Hyphomicrobiales</taxon>
        <taxon>Amorphaceae</taxon>
        <taxon>Acuticoccus</taxon>
    </lineage>
</organism>
<name>A0A8B2NTJ8_9HYPH</name>
<evidence type="ECO:0000256" key="9">
    <source>
        <dbReference type="RuleBase" id="RU363064"/>
    </source>
</evidence>
<feature type="region of interest" description="Disordered" evidence="10">
    <location>
        <begin position="463"/>
        <end position="489"/>
    </location>
</feature>
<evidence type="ECO:0000313" key="12">
    <source>
        <dbReference type="Proteomes" id="UP000249590"/>
    </source>
</evidence>
<comment type="similarity">
    <text evidence="2 9">Belongs to the alanine or glycine:cation symporter (AGCS) (TC 2.A.25) family.</text>
</comment>
<sequence>MDIIRSFFDAIGDFTWGWSLIPFLVVLGGFFTLASRFVQLRFFGRMFGVLTKSAPGEGEHISSREALLVSVGGRVGGGNIAGVAVAITLGGPGAVFWMWAIALVGMATSLFECSLAQLFKRTEADGSYRGGPAQYIIHGLGANFRWLAILYAICLIAAFAFGFNAFQGNTVAGALKESFGLSRLYSGIAFAVLTGLVVFGGIHRIAKVADVVVPVMAFGYIGLALVVIIMNLPSLPGVIVSIFSNAFGITSVVSGGVGAAIAQGLRRGLFSNEAGLGSAPNVAAIAYVKHPVSQGVVQALSVFIDTMVICSCTAFMILLSDVYQPGADIDGVVLTQQALSSHFGSWASYFLAFAVLLFAFSSIIYNYYLGETALAVFTEGVMGQTILRIAVIALVFIGASAEGATSVFFFSDPLMGVLALVNLMAVLMLFPIGLKMVRDFTAQVQAGVDEPVLNPADYPDLDLDKSAWPDISGTPPSPEAPGMAAVPAQ</sequence>
<evidence type="ECO:0000256" key="10">
    <source>
        <dbReference type="SAM" id="MobiDB-lite"/>
    </source>
</evidence>